<organism evidence="1 2">
    <name type="scientific">Priestia megaterium (strain WSH-002)</name>
    <name type="common">Bacillus megaterium</name>
    <dbReference type="NCBI Taxonomy" id="1006007"/>
    <lineage>
        <taxon>Bacteria</taxon>
        <taxon>Bacillati</taxon>
        <taxon>Bacillota</taxon>
        <taxon>Bacilli</taxon>
        <taxon>Bacillales</taxon>
        <taxon>Bacillaceae</taxon>
        <taxon>Priestia</taxon>
    </lineage>
</organism>
<evidence type="ECO:0000313" key="2">
    <source>
        <dbReference type="Proteomes" id="UP000001283"/>
    </source>
</evidence>
<dbReference type="Proteomes" id="UP000001283">
    <property type="component" value="Chromosome"/>
</dbReference>
<dbReference type="AlphaFoldDB" id="A0A8D4DZA6"/>
<accession>A0A8D4DZA6</accession>
<dbReference type="EMBL" id="CP003017">
    <property type="protein sequence ID" value="AEN91739.1"/>
    <property type="molecule type" value="Genomic_DNA"/>
</dbReference>
<protein>
    <submittedName>
        <fullName evidence="1">Uncharacterized protein</fullName>
    </submittedName>
</protein>
<proteinExistence type="predicted"/>
<sequence length="38" mass="4491">MGRIVKKILVAVFPILLKEGYRHYKNRKTRTTPSKGYK</sequence>
<name>A0A8D4DZA6_PRIMW</name>
<evidence type="ECO:0000313" key="1">
    <source>
        <dbReference type="EMBL" id="AEN91739.1"/>
    </source>
</evidence>
<dbReference type="KEGG" id="bmh:BMWSH_4861"/>
<reference evidence="1 2" key="1">
    <citation type="journal article" date="2011" name="J. Bacteriol.">
        <title>Complete genome sequence of the industrial strain Bacillus megaterium WSH-002.</title>
        <authorList>
            <person name="Liu L."/>
            <person name="Li Y."/>
            <person name="Zhang J."/>
            <person name="Zou W."/>
            <person name="Zhou Z."/>
            <person name="Liu J."/>
            <person name="Li X."/>
            <person name="Wang L."/>
            <person name="Chen J."/>
        </authorList>
    </citation>
    <scope>NUCLEOTIDE SEQUENCE [LARGE SCALE GENOMIC DNA]</scope>
    <source>
        <strain evidence="1 2">WSH-002</strain>
    </source>
</reference>
<gene>
    <name evidence="1" type="ORF">BMWSH_4861</name>
</gene>